<dbReference type="Proteomes" id="UP000039324">
    <property type="component" value="Unassembled WGS sequence"/>
</dbReference>
<comment type="subcellular location">
    <subcellularLocation>
        <location evidence="1">Nucleus</location>
        <location evidence="1">Nucleolus</location>
    </subcellularLocation>
</comment>
<dbReference type="EMBL" id="CDSF01000090">
    <property type="protein sequence ID" value="CEO99309.1"/>
    <property type="molecule type" value="Genomic_DNA"/>
</dbReference>
<dbReference type="Gene3D" id="1.25.40.10">
    <property type="entry name" value="Tetratricopeptide repeat domain"/>
    <property type="match status" value="1"/>
</dbReference>
<comment type="similarity">
    <text evidence="2">Belongs to the UTP6 family.</text>
</comment>
<dbReference type="InterPro" id="IPR003107">
    <property type="entry name" value="HAT"/>
</dbReference>
<keyword evidence="3" id="KW-0698">rRNA processing</keyword>
<evidence type="ECO:0000256" key="1">
    <source>
        <dbReference type="ARBA" id="ARBA00004604"/>
    </source>
</evidence>
<evidence type="ECO:0000256" key="3">
    <source>
        <dbReference type="ARBA" id="ARBA00022552"/>
    </source>
</evidence>
<protein>
    <recommendedName>
        <fullName evidence="6">U3 small nucleolar RNA-associated protein 6 N-terminal domain-containing protein</fullName>
    </recommendedName>
</protein>
<dbReference type="InterPro" id="IPR013949">
    <property type="entry name" value="Utp6"/>
</dbReference>
<dbReference type="GO" id="GO:0000462">
    <property type="term" value="P:maturation of SSU-rRNA from tricistronic rRNA transcript (SSU-rRNA, 5.8S rRNA, LSU-rRNA)"/>
    <property type="evidence" value="ECO:0007669"/>
    <property type="project" value="InterPro"/>
</dbReference>
<keyword evidence="8" id="KW-1185">Reference proteome</keyword>
<dbReference type="AlphaFoldDB" id="A0A0G4IW05"/>
<evidence type="ECO:0000313" key="8">
    <source>
        <dbReference type="Proteomes" id="UP000039324"/>
    </source>
</evidence>
<proteinExistence type="inferred from homology"/>
<reference evidence="7 8" key="1">
    <citation type="submission" date="2015-02" db="EMBL/GenBank/DDBJ databases">
        <authorList>
            <person name="Chooi Y.-H."/>
        </authorList>
    </citation>
    <scope>NUCLEOTIDE SEQUENCE [LARGE SCALE GENOMIC DNA]</scope>
    <source>
        <strain evidence="7">E3</strain>
    </source>
</reference>
<evidence type="ECO:0000313" key="7">
    <source>
        <dbReference type="EMBL" id="CEO99309.1"/>
    </source>
</evidence>
<dbReference type="InterPro" id="IPR055347">
    <property type="entry name" value="UTP6_N"/>
</dbReference>
<evidence type="ECO:0000256" key="5">
    <source>
        <dbReference type="ARBA" id="ARBA00023242"/>
    </source>
</evidence>
<evidence type="ECO:0000256" key="4">
    <source>
        <dbReference type="ARBA" id="ARBA00022737"/>
    </source>
</evidence>
<dbReference type="Pfam" id="PF23240">
    <property type="entry name" value="HAT_PRP39_N"/>
    <property type="match status" value="1"/>
</dbReference>
<dbReference type="GO" id="GO:0034388">
    <property type="term" value="C:Pwp2p-containing subcomplex of 90S preribosome"/>
    <property type="evidence" value="ECO:0007669"/>
    <property type="project" value="TreeGrafter"/>
</dbReference>
<dbReference type="PANTHER" id="PTHR23271:SF1">
    <property type="entry name" value="U3 SMALL NUCLEOLAR RNA-ASSOCIATED PROTEIN 6 HOMOLOG"/>
    <property type="match status" value="1"/>
</dbReference>
<dbReference type="OMA" id="CHIASRR"/>
<gene>
    <name evidence="7" type="ORF">PBRA_001214</name>
</gene>
<dbReference type="GO" id="GO:0032040">
    <property type="term" value="C:small-subunit processome"/>
    <property type="evidence" value="ECO:0007669"/>
    <property type="project" value="TreeGrafter"/>
</dbReference>
<keyword evidence="5" id="KW-0539">Nucleus</keyword>
<dbReference type="Pfam" id="PF08640">
    <property type="entry name" value="U3_assoc_6"/>
    <property type="match status" value="1"/>
</dbReference>
<accession>A0A0G4IW05</accession>
<sequence length="518" mass="58186">MADRVDRVLERDLQCLDDLQRLGVFSAGEIRAIVNRRRTIEYNLHRRQPIQLDFVRGIQFEVNLDALVSQRVARLAIKSPAATECQQKIRARALALHERTVNKFPQNLALWFAYLDYGRSIGGSKSLSKAFNRALQLHPTCPELWIKAMTWEFDDNDSIAGSRVLMQRALRMLPTSQDVWLAFFCMEVQYYRRVRNLLSEDQDGTAVPRLLFDRACQAIPDDVDFRLRFLDQCPSDCSALVNYVSVSIAEAFPQDPAAVSAIANRQQSTGPFEAALESAESASPALLIAYAEFLAKHRPLTAHTDILRLVDMAAEPDATLDAICIRAHLASGVFDDNVMKLGGRHPQSAEMWSLRCHIASRRLPIEDVLALHEESVRACPSSLHLWLQYMRSCVVADMPDRLVDVTRRCIGEVSLADEDKVRAKLLAIHTCPAMLEAPLLREVLASPASPELFEACLERCCIPKDLLETGLSLYGTTSARLWALACQREPNPQAAVHLQWRARKALSDPSDFERAITA</sequence>
<dbReference type="SUPFAM" id="SSF48452">
    <property type="entry name" value="TPR-like"/>
    <property type="match status" value="1"/>
</dbReference>
<evidence type="ECO:0000256" key="2">
    <source>
        <dbReference type="ARBA" id="ARBA00010734"/>
    </source>
</evidence>
<dbReference type="PANTHER" id="PTHR23271">
    <property type="entry name" value="HEPATOCELLULAR CARCINOMA-ASSOCIATED ANTIGEN 66"/>
    <property type="match status" value="1"/>
</dbReference>
<feature type="domain" description="U3 small nucleolar RNA-associated protein 6 N-terminal" evidence="6">
    <location>
        <begin position="9"/>
        <end position="88"/>
    </location>
</feature>
<dbReference type="GO" id="GO:0030515">
    <property type="term" value="F:snoRNA binding"/>
    <property type="evidence" value="ECO:0007669"/>
    <property type="project" value="InterPro"/>
</dbReference>
<dbReference type="STRING" id="37360.A0A0G4IW05"/>
<name>A0A0G4IW05_PLABS</name>
<dbReference type="SMART" id="SM00386">
    <property type="entry name" value="HAT"/>
    <property type="match status" value="4"/>
</dbReference>
<organism evidence="7 8">
    <name type="scientific">Plasmodiophora brassicae</name>
    <name type="common">Clubroot disease agent</name>
    <dbReference type="NCBI Taxonomy" id="37360"/>
    <lineage>
        <taxon>Eukaryota</taxon>
        <taxon>Sar</taxon>
        <taxon>Rhizaria</taxon>
        <taxon>Endomyxa</taxon>
        <taxon>Phytomyxea</taxon>
        <taxon>Plasmodiophorida</taxon>
        <taxon>Plasmodiophoridae</taxon>
        <taxon>Plasmodiophora</taxon>
    </lineage>
</organism>
<dbReference type="OrthoDB" id="28112at2759"/>
<evidence type="ECO:0000259" key="6">
    <source>
        <dbReference type="Pfam" id="PF08640"/>
    </source>
</evidence>
<keyword evidence="4" id="KW-0677">Repeat</keyword>
<dbReference type="InterPro" id="IPR011990">
    <property type="entry name" value="TPR-like_helical_dom_sf"/>
</dbReference>